<dbReference type="InterPro" id="IPR040504">
    <property type="entry name" value="TFIIF_beta_N"/>
</dbReference>
<evidence type="ECO:0000313" key="14">
    <source>
        <dbReference type="Proteomes" id="UP000250140"/>
    </source>
</evidence>
<dbReference type="SUPFAM" id="SSF46785">
    <property type="entry name" value="Winged helix' DNA-binding domain"/>
    <property type="match status" value="1"/>
</dbReference>
<evidence type="ECO:0000256" key="2">
    <source>
        <dbReference type="ARBA" id="ARBA00009543"/>
    </source>
</evidence>
<feature type="compositionally biased region" description="Polar residues" evidence="10">
    <location>
        <begin position="147"/>
        <end position="156"/>
    </location>
</feature>
<dbReference type="SUPFAM" id="SSF50916">
    <property type="entry name" value="Rap30/74 interaction domains"/>
    <property type="match status" value="1"/>
</dbReference>
<feature type="domain" description="TFIIF beta subunit N-terminal" evidence="12">
    <location>
        <begin position="47"/>
        <end position="172"/>
    </location>
</feature>
<accession>A0A8E2JLU1</accession>
<dbReference type="InterPro" id="IPR040450">
    <property type="entry name" value="TFIIF_beta_HTH"/>
</dbReference>
<proteinExistence type="inferred from homology"/>
<dbReference type="GO" id="GO:0005674">
    <property type="term" value="C:transcription factor TFIIF complex"/>
    <property type="evidence" value="ECO:0007669"/>
    <property type="project" value="InterPro"/>
</dbReference>
<protein>
    <recommendedName>
        <fullName evidence="3">Transcription initiation factor IIF subunit beta</fullName>
    </recommendedName>
    <alternativeName>
        <fullName evidence="9">TFIIF medium subunit</fullName>
    </alternativeName>
    <alternativeName>
        <fullName evidence="8">TFIIF-beta</fullName>
    </alternativeName>
</protein>
<dbReference type="Pfam" id="PF17683">
    <property type="entry name" value="TFIIF_beta_N"/>
    <property type="match status" value="1"/>
</dbReference>
<evidence type="ECO:0000313" key="13">
    <source>
        <dbReference type="EMBL" id="OCL01832.1"/>
    </source>
</evidence>
<keyword evidence="4" id="KW-0805">Transcription regulation</keyword>
<evidence type="ECO:0000256" key="6">
    <source>
        <dbReference type="ARBA" id="ARBA00023163"/>
    </source>
</evidence>
<dbReference type="AlphaFoldDB" id="A0A8E2JLU1"/>
<evidence type="ECO:0000259" key="12">
    <source>
        <dbReference type="Pfam" id="PF17683"/>
    </source>
</evidence>
<name>A0A8E2JLU1_9PEZI</name>
<dbReference type="InterPro" id="IPR036390">
    <property type="entry name" value="WH_DNA-bd_sf"/>
</dbReference>
<dbReference type="EMBL" id="KV751052">
    <property type="protein sequence ID" value="OCL01832.1"/>
    <property type="molecule type" value="Genomic_DNA"/>
</dbReference>
<feature type="region of interest" description="Disordered" evidence="10">
    <location>
        <begin position="337"/>
        <end position="370"/>
    </location>
</feature>
<evidence type="ECO:0000256" key="9">
    <source>
        <dbReference type="ARBA" id="ARBA00081863"/>
    </source>
</evidence>
<dbReference type="CDD" id="cd07980">
    <property type="entry name" value="TFIIF_beta"/>
    <property type="match status" value="1"/>
</dbReference>
<organism evidence="13 14">
    <name type="scientific">Glonium stellatum</name>
    <dbReference type="NCBI Taxonomy" id="574774"/>
    <lineage>
        <taxon>Eukaryota</taxon>
        <taxon>Fungi</taxon>
        <taxon>Dikarya</taxon>
        <taxon>Ascomycota</taxon>
        <taxon>Pezizomycotina</taxon>
        <taxon>Dothideomycetes</taxon>
        <taxon>Pleosporomycetidae</taxon>
        <taxon>Gloniales</taxon>
        <taxon>Gloniaceae</taxon>
        <taxon>Glonium</taxon>
    </lineage>
</organism>
<feature type="compositionally biased region" description="Acidic residues" evidence="10">
    <location>
        <begin position="347"/>
        <end position="370"/>
    </location>
</feature>
<evidence type="ECO:0000256" key="3">
    <source>
        <dbReference type="ARBA" id="ARBA00021453"/>
    </source>
</evidence>
<dbReference type="Proteomes" id="UP000250140">
    <property type="component" value="Unassembled WGS sequence"/>
</dbReference>
<comment type="subcellular location">
    <subcellularLocation>
        <location evidence="1">Nucleus</location>
    </subcellularLocation>
</comment>
<keyword evidence="14" id="KW-1185">Reference proteome</keyword>
<keyword evidence="7" id="KW-0539">Nucleus</keyword>
<evidence type="ECO:0000259" key="11">
    <source>
        <dbReference type="Pfam" id="PF02270"/>
    </source>
</evidence>
<feature type="region of interest" description="Disordered" evidence="10">
    <location>
        <begin position="135"/>
        <end position="156"/>
    </location>
</feature>
<dbReference type="GO" id="GO:0003677">
    <property type="term" value="F:DNA binding"/>
    <property type="evidence" value="ECO:0007669"/>
    <property type="project" value="UniProtKB-KW"/>
</dbReference>
<dbReference type="Pfam" id="PF02270">
    <property type="entry name" value="TFIIF_beta"/>
    <property type="match status" value="1"/>
</dbReference>
<dbReference type="Gene3D" id="1.10.10.10">
    <property type="entry name" value="Winged helix-like DNA-binding domain superfamily/Winged helix DNA-binding domain"/>
    <property type="match status" value="1"/>
</dbReference>
<dbReference type="PANTHER" id="PTHR10445">
    <property type="entry name" value="GENERAL TRANSCRIPTION FACTOR IIF SUBUNIT 2"/>
    <property type="match status" value="1"/>
</dbReference>
<sequence>MAMNGIKMEVEPQIKQDPESFTPGGFMDDDLYEDTGELNMPPKHTADIWLTRVPKWLWESLATAGDDEEIEVGKIAMWDDPHGNSGKQEMKLILNQEWQSVQNLPREYSIKATNLKPDNTFVFTEKDLPGYKPNAYGRSRADHGAVTTGQDPRSGSYRVQKQKGRVKKAIPSTLIPFPFHPVIILTFARTEHTTLIGPAKREFGCIPVPNAEFKQFMDKRTQKAIQGENATTIIAEGKVDHTNIDKAQNAFRGFIRTGAAPKVRQENKAARIPKNELIDMLHKLFDEFEYWPMREIKQRTRQPEAYLKETLSDIADLVKSGSFASCWKRHAEYNKTSYTVHGKPPEADGEPDDDQGLDEEDDNLEMEDVV</sequence>
<dbReference type="InterPro" id="IPR036388">
    <property type="entry name" value="WH-like_DNA-bd_sf"/>
</dbReference>
<feature type="domain" description="TFIIF beta subunit HTH" evidence="11">
    <location>
        <begin position="270"/>
        <end position="333"/>
    </location>
</feature>
<evidence type="ECO:0000256" key="10">
    <source>
        <dbReference type="SAM" id="MobiDB-lite"/>
    </source>
</evidence>
<evidence type="ECO:0000256" key="1">
    <source>
        <dbReference type="ARBA" id="ARBA00004123"/>
    </source>
</evidence>
<dbReference type="GO" id="GO:0006367">
    <property type="term" value="P:transcription initiation at RNA polymerase II promoter"/>
    <property type="evidence" value="ECO:0007669"/>
    <property type="project" value="InterPro"/>
</dbReference>
<keyword evidence="6" id="KW-0804">Transcription</keyword>
<keyword evidence="5" id="KW-0238">DNA-binding</keyword>
<gene>
    <name evidence="13" type="ORF">AOQ84DRAFT_443790</name>
</gene>
<evidence type="ECO:0000256" key="7">
    <source>
        <dbReference type="ARBA" id="ARBA00023242"/>
    </source>
</evidence>
<dbReference type="OrthoDB" id="26094at2759"/>
<evidence type="ECO:0000256" key="4">
    <source>
        <dbReference type="ARBA" id="ARBA00023015"/>
    </source>
</evidence>
<dbReference type="PANTHER" id="PTHR10445:SF0">
    <property type="entry name" value="GENERAL TRANSCRIPTION FACTOR IIF SUBUNIT 2"/>
    <property type="match status" value="1"/>
</dbReference>
<dbReference type="FunFam" id="1.10.10.10:FF:000035">
    <property type="entry name" value="General transcription factor IIF subunit 2"/>
    <property type="match status" value="1"/>
</dbReference>
<evidence type="ECO:0000256" key="5">
    <source>
        <dbReference type="ARBA" id="ARBA00023125"/>
    </source>
</evidence>
<comment type="similarity">
    <text evidence="2">Belongs to the TFIIF beta subunit family.</text>
</comment>
<reference evidence="13 14" key="1">
    <citation type="journal article" date="2016" name="Nat. Commun.">
        <title>Ectomycorrhizal ecology is imprinted in the genome of the dominant symbiotic fungus Cenococcum geophilum.</title>
        <authorList>
            <consortium name="DOE Joint Genome Institute"/>
            <person name="Peter M."/>
            <person name="Kohler A."/>
            <person name="Ohm R.A."/>
            <person name="Kuo A."/>
            <person name="Krutzmann J."/>
            <person name="Morin E."/>
            <person name="Arend M."/>
            <person name="Barry K.W."/>
            <person name="Binder M."/>
            <person name="Choi C."/>
            <person name="Clum A."/>
            <person name="Copeland A."/>
            <person name="Grisel N."/>
            <person name="Haridas S."/>
            <person name="Kipfer T."/>
            <person name="LaButti K."/>
            <person name="Lindquist E."/>
            <person name="Lipzen A."/>
            <person name="Maire R."/>
            <person name="Meier B."/>
            <person name="Mihaltcheva S."/>
            <person name="Molinier V."/>
            <person name="Murat C."/>
            <person name="Poggeler S."/>
            <person name="Quandt C.A."/>
            <person name="Sperisen C."/>
            <person name="Tritt A."/>
            <person name="Tisserant E."/>
            <person name="Crous P.W."/>
            <person name="Henrissat B."/>
            <person name="Nehls U."/>
            <person name="Egli S."/>
            <person name="Spatafora J.W."/>
            <person name="Grigoriev I.V."/>
            <person name="Martin F.M."/>
        </authorList>
    </citation>
    <scope>NUCLEOTIDE SEQUENCE [LARGE SCALE GENOMIC DNA]</scope>
    <source>
        <strain evidence="13 14">CBS 207.34</strain>
    </source>
</reference>
<dbReference type="InterPro" id="IPR011039">
    <property type="entry name" value="TFIIF_interaction"/>
</dbReference>
<evidence type="ECO:0000256" key="8">
    <source>
        <dbReference type="ARBA" id="ARBA00081473"/>
    </source>
</evidence>
<dbReference type="InterPro" id="IPR003196">
    <property type="entry name" value="TFIIF_beta"/>
</dbReference>